<organism evidence="8 9">
    <name type="scientific">Cylicostephanus goldi</name>
    <name type="common">Nematode worm</name>
    <dbReference type="NCBI Taxonomy" id="71465"/>
    <lineage>
        <taxon>Eukaryota</taxon>
        <taxon>Metazoa</taxon>
        <taxon>Ecdysozoa</taxon>
        <taxon>Nematoda</taxon>
        <taxon>Chromadorea</taxon>
        <taxon>Rhabditida</taxon>
        <taxon>Rhabditina</taxon>
        <taxon>Rhabditomorpha</taxon>
        <taxon>Strongyloidea</taxon>
        <taxon>Strongylidae</taxon>
        <taxon>Cylicostephanus</taxon>
    </lineage>
</organism>
<dbReference type="AlphaFoldDB" id="A0A3P6S148"/>
<evidence type="ECO:0000313" key="8">
    <source>
        <dbReference type="EMBL" id="VDK60315.1"/>
    </source>
</evidence>
<keyword evidence="3 6" id="KW-1133">Transmembrane helix</keyword>
<evidence type="ECO:0000256" key="5">
    <source>
        <dbReference type="SAM" id="MobiDB-lite"/>
    </source>
</evidence>
<comment type="subcellular location">
    <subcellularLocation>
        <location evidence="1">Membrane</location>
        <topology evidence="1">Multi-pass membrane protein</topology>
    </subcellularLocation>
</comment>
<evidence type="ECO:0000259" key="7">
    <source>
        <dbReference type="Pfam" id="PF08510"/>
    </source>
</evidence>
<gene>
    <name evidence="8" type="ORF">CGOC_LOCUS4961</name>
</gene>
<evidence type="ECO:0000256" key="4">
    <source>
        <dbReference type="ARBA" id="ARBA00023136"/>
    </source>
</evidence>
<dbReference type="OrthoDB" id="690928at2759"/>
<name>A0A3P6S148_CYLGO</name>
<keyword evidence="4 6" id="KW-0472">Membrane</keyword>
<evidence type="ECO:0000256" key="6">
    <source>
        <dbReference type="SAM" id="Phobius"/>
    </source>
</evidence>
<evidence type="ECO:0000256" key="2">
    <source>
        <dbReference type="ARBA" id="ARBA00022692"/>
    </source>
</evidence>
<dbReference type="GO" id="GO:0006506">
    <property type="term" value="P:GPI anchor biosynthetic process"/>
    <property type="evidence" value="ECO:0007669"/>
    <property type="project" value="TreeGrafter"/>
</dbReference>
<dbReference type="InterPro" id="IPR013717">
    <property type="entry name" value="PIG-P"/>
</dbReference>
<dbReference type="PANTHER" id="PTHR46346:SF1">
    <property type="entry name" value="PHOSPHATIDYLINOSITOL N-ACETYLGLUCOSAMINYLTRANSFERASE SUBUNIT P"/>
    <property type="match status" value="1"/>
</dbReference>
<feature type="region of interest" description="Disordered" evidence="5">
    <location>
        <begin position="190"/>
        <end position="214"/>
    </location>
</feature>
<keyword evidence="9" id="KW-1185">Reference proteome</keyword>
<feature type="transmembrane region" description="Helical" evidence="6">
    <location>
        <begin position="42"/>
        <end position="65"/>
    </location>
</feature>
<dbReference type="PANTHER" id="PTHR46346">
    <property type="entry name" value="PHOSPHATIDYLINOSITOL N-ACETYLGLUCOSAMINYLTRANSFERASE SUBUNIT P"/>
    <property type="match status" value="1"/>
</dbReference>
<protein>
    <recommendedName>
        <fullName evidence="7">PIG-P domain-containing protein</fullName>
    </recommendedName>
</protein>
<dbReference type="GO" id="GO:0016020">
    <property type="term" value="C:membrane"/>
    <property type="evidence" value="ECO:0007669"/>
    <property type="project" value="UniProtKB-SubCell"/>
</dbReference>
<feature type="non-terminal residue" evidence="8">
    <location>
        <position position="1"/>
    </location>
</feature>
<evidence type="ECO:0000313" key="9">
    <source>
        <dbReference type="Proteomes" id="UP000271889"/>
    </source>
</evidence>
<dbReference type="Pfam" id="PF08510">
    <property type="entry name" value="PIG-P"/>
    <property type="match status" value="1"/>
</dbReference>
<accession>A0A3P6S148</accession>
<dbReference type="GO" id="GO:0005783">
    <property type="term" value="C:endoplasmic reticulum"/>
    <property type="evidence" value="ECO:0007669"/>
    <property type="project" value="TreeGrafter"/>
</dbReference>
<evidence type="ECO:0000256" key="3">
    <source>
        <dbReference type="ARBA" id="ARBA00022989"/>
    </source>
</evidence>
<reference evidence="8 9" key="1">
    <citation type="submission" date="2018-11" db="EMBL/GenBank/DDBJ databases">
        <authorList>
            <consortium name="Pathogen Informatics"/>
        </authorList>
    </citation>
    <scope>NUCLEOTIDE SEQUENCE [LARGE SCALE GENOMIC DNA]</scope>
</reference>
<feature type="compositionally biased region" description="Basic and acidic residues" evidence="5">
    <location>
        <begin position="190"/>
        <end position="201"/>
    </location>
</feature>
<proteinExistence type="predicted"/>
<dbReference type="InterPro" id="IPR052263">
    <property type="entry name" value="GPI_Anchor_Biosynth"/>
</dbReference>
<feature type="transmembrane region" description="Helical" evidence="6">
    <location>
        <begin position="7"/>
        <end position="30"/>
    </location>
</feature>
<evidence type="ECO:0000256" key="1">
    <source>
        <dbReference type="ARBA" id="ARBA00004141"/>
    </source>
</evidence>
<keyword evidence="2 6" id="KW-0812">Transmembrane</keyword>
<feature type="domain" description="PIG-P" evidence="7">
    <location>
        <begin position="3"/>
        <end position="69"/>
    </location>
</feature>
<dbReference type="Proteomes" id="UP000271889">
    <property type="component" value="Unassembled WGS sequence"/>
</dbReference>
<dbReference type="EMBL" id="UYRV01014452">
    <property type="protein sequence ID" value="VDK60315.1"/>
    <property type="molecule type" value="Genomic_DNA"/>
</dbReference>
<sequence>LGVYGFSLYISSWCFLILYTLWAVIPTPILNQLGITYVPAKYWVILIPLILVSLIILFVSSIFLLNIYRFRGYRIFEEVEVRNFFCNFFCSYHAVPRKTDQKELLKIIMRSCLALNCVVKRLKHGGRSTLSKTFPANSISRGSQVELIHKRLSAYERTQAAAEAAKKSNFATSSLAAETLIKTDSNYGKIIERRNSEEQTTRKPSINSPDTDHELPLAAKPIAENILHKPALESQPSGSEAAGDRGYYVEGNEYVDDYVLGSTADFSYDEVAM</sequence>